<evidence type="ECO:0000256" key="6">
    <source>
        <dbReference type="SAM" id="Phobius"/>
    </source>
</evidence>
<comment type="subcellular location">
    <subcellularLocation>
        <location evidence="1">Cell membrane</location>
        <topology evidence="1">Single-pass membrane protein</topology>
    </subcellularLocation>
</comment>
<organism evidence="8 9">
    <name type="scientific">Aliidiomarina maris</name>
    <dbReference type="NCBI Taxonomy" id="531312"/>
    <lineage>
        <taxon>Bacteria</taxon>
        <taxon>Pseudomonadati</taxon>
        <taxon>Pseudomonadota</taxon>
        <taxon>Gammaproteobacteria</taxon>
        <taxon>Alteromonadales</taxon>
        <taxon>Idiomarinaceae</taxon>
        <taxon>Aliidiomarina</taxon>
    </lineage>
</organism>
<evidence type="ECO:0000259" key="7">
    <source>
        <dbReference type="Pfam" id="PF04024"/>
    </source>
</evidence>
<evidence type="ECO:0000256" key="1">
    <source>
        <dbReference type="ARBA" id="ARBA00004162"/>
    </source>
</evidence>
<accession>A0ABY0BVC3</accession>
<proteinExistence type="predicted"/>
<comment type="caution">
    <text evidence="8">The sequence shown here is derived from an EMBL/GenBank/DDBJ whole genome shotgun (WGS) entry which is preliminary data.</text>
</comment>
<dbReference type="Proteomes" id="UP000287865">
    <property type="component" value="Unassembled WGS sequence"/>
</dbReference>
<dbReference type="InterPro" id="IPR052027">
    <property type="entry name" value="PspC"/>
</dbReference>
<gene>
    <name evidence="8" type="primary">pspC</name>
    <name evidence="8" type="ORF">CWE07_00335</name>
</gene>
<dbReference type="InterPro" id="IPR007168">
    <property type="entry name" value="Phageshock_PspC_N"/>
</dbReference>
<dbReference type="InterPro" id="IPR014320">
    <property type="entry name" value="Phageshock_PspC"/>
</dbReference>
<dbReference type="PANTHER" id="PTHR33885">
    <property type="entry name" value="PHAGE SHOCK PROTEIN C"/>
    <property type="match status" value="1"/>
</dbReference>
<evidence type="ECO:0000313" key="9">
    <source>
        <dbReference type="Proteomes" id="UP000287865"/>
    </source>
</evidence>
<protein>
    <submittedName>
        <fullName evidence="8">Envelope stress response membrane protein PspC</fullName>
    </submittedName>
</protein>
<name>A0ABY0BVC3_9GAMM</name>
<dbReference type="NCBIfam" id="TIGR02978">
    <property type="entry name" value="phageshock_pspC"/>
    <property type="match status" value="1"/>
</dbReference>
<evidence type="ECO:0000256" key="5">
    <source>
        <dbReference type="ARBA" id="ARBA00023136"/>
    </source>
</evidence>
<feature type="transmembrane region" description="Helical" evidence="6">
    <location>
        <begin position="52"/>
        <end position="76"/>
    </location>
</feature>
<keyword evidence="4 6" id="KW-1133">Transmembrane helix</keyword>
<keyword evidence="9" id="KW-1185">Reference proteome</keyword>
<keyword evidence="2" id="KW-1003">Cell membrane</keyword>
<keyword evidence="5 6" id="KW-0472">Membrane</keyword>
<evidence type="ECO:0000313" key="8">
    <source>
        <dbReference type="EMBL" id="RUO28288.1"/>
    </source>
</evidence>
<reference evidence="8 9" key="1">
    <citation type="journal article" date="2018" name="Front. Microbiol.">
        <title>Genome-Based Analysis Reveals the Taxonomy and Diversity of the Family Idiomarinaceae.</title>
        <authorList>
            <person name="Liu Y."/>
            <person name="Lai Q."/>
            <person name="Shao Z."/>
        </authorList>
    </citation>
    <scope>NUCLEOTIDE SEQUENCE [LARGE SCALE GENOMIC DNA]</scope>
    <source>
        <strain evidence="8 9">CF12-14</strain>
    </source>
</reference>
<evidence type="ECO:0000256" key="2">
    <source>
        <dbReference type="ARBA" id="ARBA00022475"/>
    </source>
</evidence>
<keyword evidence="3 6" id="KW-0812">Transmembrane</keyword>
<evidence type="ECO:0000256" key="4">
    <source>
        <dbReference type="ARBA" id="ARBA00022989"/>
    </source>
</evidence>
<dbReference type="PANTHER" id="PTHR33885:SF3">
    <property type="entry name" value="PHAGE SHOCK PROTEIN C"/>
    <property type="match status" value="1"/>
</dbReference>
<feature type="domain" description="Phage shock protein PspC N-terminal" evidence="7">
    <location>
        <begin position="21"/>
        <end position="78"/>
    </location>
</feature>
<dbReference type="Pfam" id="PF04024">
    <property type="entry name" value="PspC"/>
    <property type="match status" value="1"/>
</dbReference>
<evidence type="ECO:0000256" key="3">
    <source>
        <dbReference type="ARBA" id="ARBA00022692"/>
    </source>
</evidence>
<dbReference type="EMBL" id="PIPK01000001">
    <property type="protein sequence ID" value="RUO28288.1"/>
    <property type="molecule type" value="Genomic_DNA"/>
</dbReference>
<sequence>MRNIQIGVVNMRTATMVKTAKKFYRDKERGKLGGICAGIANYFGWEVWLVRIIALTSLIFFTAFSLVVYIVTWFLADKAPAASQSEGRVLEESTKYEYTRDGRKVEVKTRVWEAGEAPKDALRDINGQFEHMEHSLRAMERYVTSSEFKVRQEFNRL</sequence>